<gene>
    <name evidence="1" type="ORF">GHK53_32545</name>
</gene>
<dbReference type="RefSeq" id="WP_003532697.1">
    <property type="nucleotide sequence ID" value="NZ_BJNJ01000061.1"/>
</dbReference>
<comment type="caution">
    <text evidence="1">The sequence shown here is derived from an EMBL/GenBank/DDBJ whole genome shotgun (WGS) entry which is preliminary data.</text>
</comment>
<organism evidence="1 2">
    <name type="scientific">Rhizobium meliloti</name>
    <name type="common">Ensifer meliloti</name>
    <name type="synonym">Sinorhizobium meliloti</name>
    <dbReference type="NCBI Taxonomy" id="382"/>
    <lineage>
        <taxon>Bacteria</taxon>
        <taxon>Pseudomonadati</taxon>
        <taxon>Pseudomonadota</taxon>
        <taxon>Alphaproteobacteria</taxon>
        <taxon>Hyphomicrobiales</taxon>
        <taxon>Rhizobiaceae</taxon>
        <taxon>Sinorhizobium/Ensifer group</taxon>
        <taxon>Sinorhizobium</taxon>
    </lineage>
</organism>
<evidence type="ECO:0000313" key="2">
    <source>
        <dbReference type="Proteomes" id="UP000429484"/>
    </source>
</evidence>
<name>A0A222GZS6_RHIML</name>
<reference evidence="1 2" key="1">
    <citation type="journal article" date="2013" name="Genome Biol.">
        <title>Comparative genomics of the core and accessory genomes of 48 Sinorhizobium strains comprising five genospecies.</title>
        <authorList>
            <person name="Sugawara M."/>
            <person name="Epstein B."/>
            <person name="Badgley B.D."/>
            <person name="Unno T."/>
            <person name="Xu L."/>
            <person name="Reese J."/>
            <person name="Gyaneshwar P."/>
            <person name="Denny R."/>
            <person name="Mudge J."/>
            <person name="Bharti A.K."/>
            <person name="Farmer A.D."/>
            <person name="May G.D."/>
            <person name="Woodward J.E."/>
            <person name="Medigue C."/>
            <person name="Vallenet D."/>
            <person name="Lajus A."/>
            <person name="Rouy Z."/>
            <person name="Martinez-Vaz B."/>
            <person name="Tiffin P."/>
            <person name="Young N.D."/>
            <person name="Sadowsky M.J."/>
        </authorList>
    </citation>
    <scope>NUCLEOTIDE SEQUENCE [LARGE SCALE GENOMIC DNA]</scope>
    <source>
        <strain evidence="1 2">N6B1</strain>
    </source>
</reference>
<proteinExistence type="predicted"/>
<evidence type="ECO:0000313" key="1">
    <source>
        <dbReference type="EMBL" id="MQW37361.1"/>
    </source>
</evidence>
<protein>
    <submittedName>
        <fullName evidence="1">Uncharacterized protein</fullName>
    </submittedName>
</protein>
<dbReference type="EMBL" id="WISR01000255">
    <property type="protein sequence ID" value="MQW37361.1"/>
    <property type="molecule type" value="Genomic_DNA"/>
</dbReference>
<sequence>MKAAKIAERKPPPSDLLTKYRPLGLKAVLAAALQVRAKPADKKIAKRSA</sequence>
<dbReference type="Proteomes" id="UP000429484">
    <property type="component" value="Unassembled WGS sequence"/>
</dbReference>
<accession>A0A222GZS6</accession>
<dbReference type="AlphaFoldDB" id="A0A222GZS6"/>